<organism evidence="1 2">
    <name type="scientific">Peribacillus simplex</name>
    <dbReference type="NCBI Taxonomy" id="1478"/>
    <lineage>
        <taxon>Bacteria</taxon>
        <taxon>Bacillati</taxon>
        <taxon>Bacillota</taxon>
        <taxon>Bacilli</taxon>
        <taxon>Bacillales</taxon>
        <taxon>Bacillaceae</taxon>
        <taxon>Peribacillus</taxon>
    </lineage>
</organism>
<evidence type="ECO:0000313" key="2">
    <source>
        <dbReference type="Proteomes" id="UP000789326"/>
    </source>
</evidence>
<reference evidence="1" key="1">
    <citation type="submission" date="2021-11" db="EMBL/GenBank/DDBJ databases">
        <authorList>
            <person name="Bulgarelli D."/>
        </authorList>
    </citation>
    <scope>NUCLEOTIDE SEQUENCE</scope>
    <source>
        <strain evidence="1">Bi133</strain>
    </source>
</reference>
<dbReference type="InterPro" id="IPR014962">
    <property type="entry name" value="YolD"/>
</dbReference>
<name>A0A9W4PJ70_9BACI</name>
<gene>
    <name evidence="1" type="ORF">SRABI133_04469</name>
</gene>
<protein>
    <recommendedName>
        <fullName evidence="3">YolD-like protein</fullName>
    </recommendedName>
</protein>
<proteinExistence type="predicted"/>
<dbReference type="RefSeq" id="WP_230303702.1">
    <property type="nucleotide sequence ID" value="NZ_CAKKMG010000099.1"/>
</dbReference>
<sequence length="60" mass="7022">MILKSLKKNGIMTITYFKDGFLETCKGSMYKLNLNEQTLSIKDNNQKIFSIRLSHIMEIH</sequence>
<dbReference type="Pfam" id="PF08863">
    <property type="entry name" value="YolD"/>
    <property type="match status" value="1"/>
</dbReference>
<dbReference type="AlphaFoldDB" id="A0A9W4PJ70"/>
<comment type="caution">
    <text evidence="1">The sequence shown here is derived from an EMBL/GenBank/DDBJ whole genome shotgun (WGS) entry which is preliminary data.</text>
</comment>
<dbReference type="EMBL" id="CAKKMG010000099">
    <property type="protein sequence ID" value="CAH0298102.1"/>
    <property type="molecule type" value="Genomic_DNA"/>
</dbReference>
<evidence type="ECO:0008006" key="3">
    <source>
        <dbReference type="Google" id="ProtNLM"/>
    </source>
</evidence>
<dbReference type="Proteomes" id="UP000789326">
    <property type="component" value="Unassembled WGS sequence"/>
</dbReference>
<accession>A0A9W4PJ70</accession>
<evidence type="ECO:0000313" key="1">
    <source>
        <dbReference type="EMBL" id="CAH0298102.1"/>
    </source>
</evidence>